<dbReference type="HAMAP" id="MF_00411">
    <property type="entry name" value="RNApol_arch_Rpo1C"/>
    <property type="match status" value="1"/>
</dbReference>
<evidence type="ECO:0000259" key="9">
    <source>
        <dbReference type="Pfam" id="PF04998"/>
    </source>
</evidence>
<sequence>MLSEMEHSLPESVIEKIADRLEGIEIKDSTLKKIVLKACQRYDQHLVDPNESAGIVAAQSIGEPGTQMTMRTFHYAGVAEINVTLGLPRLIEIVDARRIPSTPMMEIHLSPEFSSDRDAAMWVSNKIEIATLLDVASLETDLASMKIHVLPDAERMKKKMVTEESIFQALQQSRGLKDIVSLNQGKEITIEVQEPSFRLLHGKSEIAKETRIKGITGITRAVLKKEGNEYVIYTEGSNLEEILSLDLTFGQYLENTDRARFQQLSSEDPSRLSQPLIDKTRVTTNNIEEIYSVLGVEAARNAIINEASSTLEEQGLVVDIRHIMLVADMMTNDGSVKAIGRHGISGRKSSVLARAAFEITSTHLLRAAIIGEEDHLDGVAENIIVGQPVTLGTGAVNIEYVPPKK</sequence>
<keyword evidence="6 8" id="KW-0804">Transcription</keyword>
<keyword evidence="1 8" id="KW-0240">DNA-directed RNA polymerase</keyword>
<comment type="similarity">
    <text evidence="8">Belongs to the RNA polymerase beta' chain family.</text>
</comment>
<dbReference type="EC" id="2.7.7.6" evidence="8"/>
<evidence type="ECO:0000256" key="3">
    <source>
        <dbReference type="ARBA" id="ARBA00022679"/>
    </source>
</evidence>
<dbReference type="InterPro" id="IPR007081">
    <property type="entry name" value="RNA_pol_Rpb1_5"/>
</dbReference>
<evidence type="ECO:0000256" key="8">
    <source>
        <dbReference type="HAMAP-Rule" id="MF_00411"/>
    </source>
</evidence>
<keyword evidence="3 8" id="KW-0808">Transferase</keyword>
<dbReference type="InterPro" id="IPR045867">
    <property type="entry name" value="DNA-dir_RpoC_beta_prime"/>
</dbReference>
<evidence type="ECO:0000256" key="2">
    <source>
        <dbReference type="ARBA" id="ARBA00022490"/>
    </source>
</evidence>
<evidence type="ECO:0000256" key="1">
    <source>
        <dbReference type="ARBA" id="ARBA00022478"/>
    </source>
</evidence>
<protein>
    <recommendedName>
        <fullName evidence="8">DNA-directed RNA polymerase subunit Rpo1C</fullName>
        <ecNumber evidence="8">2.7.7.6</ecNumber>
    </recommendedName>
    <alternativeName>
        <fullName evidence="8">DNA-directed RNA polymerase subunit A''</fullName>
    </alternativeName>
</protein>
<reference evidence="10" key="1">
    <citation type="submission" date="2021-04" db="EMBL/GenBank/DDBJ databases">
        <title>Genomic insights into ecological role and evolution of a novel Thermoplasmata order Candidatus Sysuiplasmatales.</title>
        <authorList>
            <person name="Yuan Y."/>
        </authorList>
    </citation>
    <scope>NUCLEOTIDE SEQUENCE</scope>
    <source>
        <strain evidence="10">YP2-bin.285</strain>
    </source>
</reference>
<evidence type="ECO:0000256" key="4">
    <source>
        <dbReference type="ARBA" id="ARBA00022695"/>
    </source>
</evidence>
<keyword evidence="5 8" id="KW-0238">DNA-binding</keyword>
<comment type="subcellular location">
    <subcellularLocation>
        <location evidence="8">Cytoplasm</location>
    </subcellularLocation>
</comment>
<accession>A0A8J8CF83</accession>
<dbReference type="GO" id="GO:0000428">
    <property type="term" value="C:DNA-directed RNA polymerase complex"/>
    <property type="evidence" value="ECO:0007669"/>
    <property type="project" value="UniProtKB-KW"/>
</dbReference>
<dbReference type="GO" id="GO:0003677">
    <property type="term" value="F:DNA binding"/>
    <property type="evidence" value="ECO:0007669"/>
    <property type="project" value="UniProtKB-UniRule"/>
</dbReference>
<dbReference type="Proteomes" id="UP000716004">
    <property type="component" value="Unassembled WGS sequence"/>
</dbReference>
<evidence type="ECO:0000313" key="11">
    <source>
        <dbReference type="Proteomes" id="UP000716004"/>
    </source>
</evidence>
<dbReference type="Pfam" id="PF04998">
    <property type="entry name" value="RNA_pol_Rpb1_5"/>
    <property type="match status" value="1"/>
</dbReference>
<dbReference type="CDD" id="cd06528">
    <property type="entry name" value="RNAP_A"/>
    <property type="match status" value="1"/>
</dbReference>
<keyword evidence="4 8" id="KW-0548">Nucleotidyltransferase</keyword>
<dbReference type="EMBL" id="JAGVSJ010000003">
    <property type="protein sequence ID" value="MBX8631317.1"/>
    <property type="molecule type" value="Genomic_DNA"/>
</dbReference>
<dbReference type="SUPFAM" id="SSF64484">
    <property type="entry name" value="beta and beta-prime subunits of DNA dependent RNA-polymerase"/>
    <property type="match status" value="1"/>
</dbReference>
<comment type="function">
    <text evidence="8">DNA-dependent RNA polymerase (RNAP) catalyzes the transcription of DNA into RNA using the four ribonucleoside triphosphates as substrates. Forms part of the jaw domain.</text>
</comment>
<comment type="caution">
    <text evidence="10">The sequence shown here is derived from an EMBL/GenBank/DDBJ whole genome shotgun (WGS) entry which is preliminary data.</text>
</comment>
<dbReference type="GO" id="GO:0005737">
    <property type="term" value="C:cytoplasm"/>
    <property type="evidence" value="ECO:0007669"/>
    <property type="project" value="UniProtKB-SubCell"/>
</dbReference>
<evidence type="ECO:0000256" key="6">
    <source>
        <dbReference type="ARBA" id="ARBA00023163"/>
    </source>
</evidence>
<dbReference type="PANTHER" id="PTHR19376:SF32">
    <property type="entry name" value="DNA-DIRECTED RNA POLYMERASE III SUBUNIT RPC1"/>
    <property type="match status" value="1"/>
</dbReference>
<dbReference type="GO" id="GO:0003899">
    <property type="term" value="F:DNA-directed RNA polymerase activity"/>
    <property type="evidence" value="ECO:0007669"/>
    <property type="project" value="UniProtKB-UniRule"/>
</dbReference>
<evidence type="ECO:0000256" key="7">
    <source>
        <dbReference type="ARBA" id="ARBA00048552"/>
    </source>
</evidence>
<keyword evidence="2 8" id="KW-0963">Cytoplasm</keyword>
<feature type="domain" description="RNA polymerase Rpb1" evidence="9">
    <location>
        <begin position="31"/>
        <end position="350"/>
    </location>
</feature>
<dbReference type="PANTHER" id="PTHR19376">
    <property type="entry name" value="DNA-DIRECTED RNA POLYMERASE"/>
    <property type="match status" value="1"/>
</dbReference>
<organism evidence="10 11">
    <name type="scientific">Candidatus Sysuiplasma superficiale</name>
    <dbReference type="NCBI Taxonomy" id="2823368"/>
    <lineage>
        <taxon>Archaea</taxon>
        <taxon>Methanobacteriati</taxon>
        <taxon>Thermoplasmatota</taxon>
        <taxon>Thermoplasmata</taxon>
        <taxon>Candidatus Sysuiplasmatales</taxon>
        <taxon>Candidatus Sysuiplasmataceae</taxon>
        <taxon>Candidatus Sysuiplasma</taxon>
    </lineage>
</organism>
<dbReference type="AlphaFoldDB" id="A0A8J8CF83"/>
<evidence type="ECO:0000313" key="10">
    <source>
        <dbReference type="EMBL" id="MBX8631317.1"/>
    </source>
</evidence>
<dbReference type="InterPro" id="IPR012757">
    <property type="entry name" value="RPO1C"/>
</dbReference>
<comment type="subunit">
    <text evidence="8">Part of the RNA polymerase complex.</text>
</comment>
<name>A0A8J8CF83_9ARCH</name>
<evidence type="ECO:0000256" key="5">
    <source>
        <dbReference type="ARBA" id="ARBA00023125"/>
    </source>
</evidence>
<dbReference type="Gene3D" id="1.10.150.390">
    <property type="match status" value="1"/>
</dbReference>
<proteinExistence type="inferred from homology"/>
<comment type="catalytic activity">
    <reaction evidence="7 8">
        <text>RNA(n) + a ribonucleoside 5'-triphosphate = RNA(n+1) + diphosphate</text>
        <dbReference type="Rhea" id="RHEA:21248"/>
        <dbReference type="Rhea" id="RHEA-COMP:14527"/>
        <dbReference type="Rhea" id="RHEA-COMP:17342"/>
        <dbReference type="ChEBI" id="CHEBI:33019"/>
        <dbReference type="ChEBI" id="CHEBI:61557"/>
        <dbReference type="ChEBI" id="CHEBI:140395"/>
        <dbReference type="EC" id="2.7.7.6"/>
    </reaction>
</comment>
<dbReference type="GO" id="GO:0006351">
    <property type="term" value="P:DNA-templated transcription"/>
    <property type="evidence" value="ECO:0007669"/>
    <property type="project" value="UniProtKB-UniRule"/>
</dbReference>
<gene>
    <name evidence="8" type="primary">rpo1C</name>
    <name evidence="8" type="synonym">rpoA2</name>
    <name evidence="10" type="ORF">J9259_02170</name>
</gene>